<dbReference type="PROSITE" id="PS50110">
    <property type="entry name" value="RESPONSE_REGULATORY"/>
    <property type="match status" value="1"/>
</dbReference>
<dbReference type="Gene3D" id="3.30.450.40">
    <property type="match status" value="1"/>
</dbReference>
<dbReference type="InterPro" id="IPR001789">
    <property type="entry name" value="Sig_transdc_resp-reg_receiver"/>
</dbReference>
<dbReference type="InterPro" id="IPR013656">
    <property type="entry name" value="PAS_4"/>
</dbReference>
<dbReference type="FunFam" id="3.30.450.20:FF:000155">
    <property type="entry name" value="Sensor histidine kinase TodS"/>
    <property type="match status" value="1"/>
</dbReference>
<dbReference type="InterPro" id="IPR007050">
    <property type="entry name" value="HTH_bacterioopsin"/>
</dbReference>
<feature type="domain" description="PAS" evidence="8">
    <location>
        <begin position="345"/>
        <end position="416"/>
    </location>
</feature>
<dbReference type="EMBL" id="JBHSXN010000004">
    <property type="protein sequence ID" value="MFC6954962.1"/>
    <property type="molecule type" value="Genomic_DNA"/>
</dbReference>
<dbReference type="Pfam" id="PF04967">
    <property type="entry name" value="HTH_10"/>
    <property type="match status" value="1"/>
</dbReference>
<dbReference type="SUPFAM" id="SSF55781">
    <property type="entry name" value="GAF domain-like"/>
    <property type="match status" value="1"/>
</dbReference>
<dbReference type="InterPro" id="IPR029016">
    <property type="entry name" value="GAF-like_dom_sf"/>
</dbReference>
<comment type="caution">
    <text evidence="5">Lacks conserved residue(s) required for the propagation of feature annotation.</text>
</comment>
<dbReference type="Pfam" id="PF15915">
    <property type="entry name" value="BAT"/>
    <property type="match status" value="1"/>
</dbReference>
<organism evidence="10 11">
    <name type="scientific">Halorubellus litoreus</name>
    <dbReference type="NCBI Taxonomy" id="755308"/>
    <lineage>
        <taxon>Archaea</taxon>
        <taxon>Methanobacteriati</taxon>
        <taxon>Methanobacteriota</taxon>
        <taxon>Stenosarchaea group</taxon>
        <taxon>Halobacteria</taxon>
        <taxon>Halobacteriales</taxon>
        <taxon>Halorubellaceae</taxon>
        <taxon>Halorubellus</taxon>
    </lineage>
</organism>
<keyword evidence="11" id="KW-1185">Reference proteome</keyword>
<reference evidence="10 11" key="1">
    <citation type="journal article" date="2019" name="Int. J. Syst. Evol. Microbiol.">
        <title>The Global Catalogue of Microorganisms (GCM) 10K type strain sequencing project: providing services to taxonomists for standard genome sequencing and annotation.</title>
        <authorList>
            <consortium name="The Broad Institute Genomics Platform"/>
            <consortium name="The Broad Institute Genome Sequencing Center for Infectious Disease"/>
            <person name="Wu L."/>
            <person name="Ma J."/>
        </authorList>
    </citation>
    <scope>NUCLEOTIDE SEQUENCE [LARGE SCALE GENOMIC DNA]</scope>
    <source>
        <strain evidence="10 11">GX26</strain>
    </source>
</reference>
<dbReference type="Pfam" id="PF08448">
    <property type="entry name" value="PAS_4"/>
    <property type="match status" value="2"/>
</dbReference>
<dbReference type="CDD" id="cd00156">
    <property type="entry name" value="REC"/>
    <property type="match status" value="1"/>
</dbReference>
<dbReference type="SMART" id="SM00091">
    <property type="entry name" value="PAS"/>
    <property type="match status" value="4"/>
</dbReference>
<evidence type="ECO:0000256" key="5">
    <source>
        <dbReference type="PROSITE-ProRule" id="PRU00169"/>
    </source>
</evidence>
<dbReference type="Pfam" id="PF00989">
    <property type="entry name" value="PAS"/>
    <property type="match status" value="2"/>
</dbReference>
<dbReference type="CDD" id="cd00130">
    <property type="entry name" value="PAS"/>
    <property type="match status" value="3"/>
</dbReference>
<feature type="domain" description="Response regulatory" evidence="7">
    <location>
        <begin position="1"/>
        <end position="84"/>
    </location>
</feature>
<evidence type="ECO:0000256" key="1">
    <source>
        <dbReference type="ARBA" id="ARBA00022679"/>
    </source>
</evidence>
<dbReference type="InterPro" id="IPR031803">
    <property type="entry name" value="BAT_GAF/HTH-assoc"/>
</dbReference>
<dbReference type="SUPFAM" id="SSF55785">
    <property type="entry name" value="PYP-like sensor domain (PAS domain)"/>
    <property type="match status" value="4"/>
</dbReference>
<dbReference type="InterPro" id="IPR013767">
    <property type="entry name" value="PAS_fold"/>
</dbReference>
<keyword evidence="1" id="KW-0808">Transferase</keyword>
<name>A0ABD5VP30_9EURY</name>
<sequence>MAAAREAVAEESFDCVVAAYELGDGTGVELLETVRAGDSDLPFILYASQGDEKVASTAIAEGVTDYVVRNPDSGSKQVLLERVREALDEYEAVRGRGAEQERLNLLFDQSPFGVIEWNDSMECLRVNETAEDILGYSEADLRGESWTEIVPASEQESVGQMVEALLENEGGFKHVNENVRKDGERVHCEWHNRVLVEDGEVVSVISQFQDVTDRRRRQRRFEAVFDNTYTFIGLMDTDGTLLEVNDTALAFAGVDREQVVGKPIWETYSFQIEPETQRTVKEGVERARDGELFRDEYRVQGEDRDAIIDFSIRPVRDDDGEVQFLVPEGRDITDRKERERKLEQSERRYRNLVENSPAPINLFDGTGETVWGNDAVLDLLGLSDLDDLVGRSIFEFIHEDDEPVAEGEIDDIFGSESAVGPTNFRLERADGDVRHVQVQTTTGWFEGEQVGQAVVVDLTELREKEAELRRSENRYRTLVEMSPHSILVHTDGEILYANESFAHQVGVGAADDVVGTSVLEYVPASDEETVLEQARATERGNRLPTNRRREIRTVTGETRYVTTTSRPVVYEDETAVLTVLNDRTQAHRYQSAVRSLHENTRDMFRADDTESIAAVATAAVGDLLDIADGVVYEYDESRNALCPIAATAPEVDVAGEEGAVGPADDHVAWEAFASDSRRHVPRGDGVGAVDAVAGELEDPGGVDAAPVGVDESSTGLFIPLGEHGVFRATAEGPDGLSHTEIELCSILAANLEAAFEGVQREVALREREQRLERQTDTLEAMERLNGIIRDITRSMYDVTTQEAVRDAVCTRLGNREEYSAVWVGERADDGESFVAASTAGSMGGLLDAVEDDAVGAPLQSLLETAVESNAVQVVDQVVGTDAWRPMRETALQHGFQSVAAVPIPLENEPDEVLVVHASAANSFTPDQREVFGELGHLIGSAMGRLGVTTPQLPGRRTELDVEISDPGLVWNRIAAELEGEVVLRGAMPSGSGSHVAYVQAEESAAAVRSLPAALHVVRSAAVLAEDEGSGLYQCTVSESPFFELLSEYGAALEAMETTGGGTAVTVRVASSTSVRGFVEALSERFSGVELAARRSDVSAVETPVAIRERVREGCTDRQYQALQAAFYGGYYEWPRSATNEDLAEVLSIASSTYQSHRRTGERVVMSLLFDGVN</sequence>
<evidence type="ECO:0000313" key="11">
    <source>
        <dbReference type="Proteomes" id="UP001596395"/>
    </source>
</evidence>
<evidence type="ECO:0000259" key="8">
    <source>
        <dbReference type="PROSITE" id="PS50112"/>
    </source>
</evidence>
<dbReference type="InterPro" id="IPR000700">
    <property type="entry name" value="PAS-assoc_C"/>
</dbReference>
<protein>
    <submittedName>
        <fullName evidence="10">PAS domain S-box protein</fullName>
    </submittedName>
</protein>
<evidence type="ECO:0000259" key="7">
    <source>
        <dbReference type="PROSITE" id="PS50110"/>
    </source>
</evidence>
<accession>A0ABD5VP30</accession>
<dbReference type="RefSeq" id="WP_336351900.1">
    <property type="nucleotide sequence ID" value="NZ_JAZAQL010000004.1"/>
</dbReference>
<dbReference type="NCBIfam" id="TIGR00229">
    <property type="entry name" value="sensory_box"/>
    <property type="match status" value="4"/>
</dbReference>
<evidence type="ECO:0000256" key="2">
    <source>
        <dbReference type="ARBA" id="ARBA00022777"/>
    </source>
</evidence>
<evidence type="ECO:0000256" key="4">
    <source>
        <dbReference type="ARBA" id="ARBA00023163"/>
    </source>
</evidence>
<gene>
    <name evidence="10" type="ORF">ACFQGB_19020</name>
</gene>
<dbReference type="PANTHER" id="PTHR44757:SF2">
    <property type="entry name" value="BIOFILM ARCHITECTURE MAINTENANCE PROTEIN MBAA"/>
    <property type="match status" value="1"/>
</dbReference>
<dbReference type="PANTHER" id="PTHR44757">
    <property type="entry name" value="DIGUANYLATE CYCLASE DGCP"/>
    <property type="match status" value="1"/>
</dbReference>
<dbReference type="Gene3D" id="3.40.50.2300">
    <property type="match status" value="1"/>
</dbReference>
<feature type="domain" description="PAC" evidence="9">
    <location>
        <begin position="278"/>
        <end position="344"/>
    </location>
</feature>
<evidence type="ECO:0000256" key="3">
    <source>
        <dbReference type="ARBA" id="ARBA00023015"/>
    </source>
</evidence>
<dbReference type="InterPro" id="IPR000014">
    <property type="entry name" value="PAS"/>
</dbReference>
<comment type="caution">
    <text evidence="10">The sequence shown here is derived from an EMBL/GenBank/DDBJ whole genome shotgun (WGS) entry which is preliminary data.</text>
</comment>
<dbReference type="Gene3D" id="3.30.450.20">
    <property type="entry name" value="PAS domain"/>
    <property type="match status" value="4"/>
</dbReference>
<dbReference type="Proteomes" id="UP001596395">
    <property type="component" value="Unassembled WGS sequence"/>
</dbReference>
<dbReference type="InterPro" id="IPR035965">
    <property type="entry name" value="PAS-like_dom_sf"/>
</dbReference>
<dbReference type="InterPro" id="IPR011006">
    <property type="entry name" value="CheY-like_superfamily"/>
</dbReference>
<feature type="coiled-coil region" evidence="6">
    <location>
        <begin position="748"/>
        <end position="784"/>
    </location>
</feature>
<dbReference type="PROSITE" id="PS50113">
    <property type="entry name" value="PAC"/>
    <property type="match status" value="1"/>
</dbReference>
<dbReference type="InterPro" id="IPR052155">
    <property type="entry name" value="Biofilm_reg_signaling"/>
</dbReference>
<dbReference type="PROSITE" id="PS50112">
    <property type="entry name" value="PAS"/>
    <property type="match status" value="4"/>
</dbReference>
<keyword evidence="6" id="KW-0175">Coiled coil</keyword>
<feature type="domain" description="PAS" evidence="8">
    <location>
        <begin position="99"/>
        <end position="169"/>
    </location>
</feature>
<feature type="domain" description="PAS" evidence="8">
    <location>
        <begin position="471"/>
        <end position="541"/>
    </location>
</feature>
<dbReference type="InterPro" id="IPR001610">
    <property type="entry name" value="PAC"/>
</dbReference>
<dbReference type="InterPro" id="IPR003018">
    <property type="entry name" value="GAF"/>
</dbReference>
<evidence type="ECO:0000256" key="6">
    <source>
        <dbReference type="SAM" id="Coils"/>
    </source>
</evidence>
<keyword evidence="4" id="KW-0804">Transcription</keyword>
<keyword evidence="3" id="KW-0805">Transcription regulation</keyword>
<dbReference type="SMART" id="SM00086">
    <property type="entry name" value="PAC"/>
    <property type="match status" value="4"/>
</dbReference>
<dbReference type="GO" id="GO:0016301">
    <property type="term" value="F:kinase activity"/>
    <property type="evidence" value="ECO:0007669"/>
    <property type="project" value="UniProtKB-KW"/>
</dbReference>
<dbReference type="Pfam" id="PF13185">
    <property type="entry name" value="GAF_2"/>
    <property type="match status" value="1"/>
</dbReference>
<dbReference type="AlphaFoldDB" id="A0ABD5VP30"/>
<dbReference type="SUPFAM" id="SSF52172">
    <property type="entry name" value="CheY-like"/>
    <property type="match status" value="1"/>
</dbReference>
<evidence type="ECO:0000313" key="10">
    <source>
        <dbReference type="EMBL" id="MFC6954962.1"/>
    </source>
</evidence>
<keyword evidence="2" id="KW-0418">Kinase</keyword>
<evidence type="ECO:0000259" key="9">
    <source>
        <dbReference type="PROSITE" id="PS50113"/>
    </source>
</evidence>
<proteinExistence type="predicted"/>
<feature type="domain" description="PAS" evidence="8">
    <location>
        <begin position="217"/>
        <end position="291"/>
    </location>
</feature>